<evidence type="ECO:0000313" key="1">
    <source>
        <dbReference type="EMBL" id="MFC7339703.1"/>
    </source>
</evidence>
<dbReference type="Proteomes" id="UP001596472">
    <property type="component" value="Unassembled WGS sequence"/>
</dbReference>
<protein>
    <submittedName>
        <fullName evidence="1">Uncharacterized protein</fullName>
    </submittedName>
</protein>
<keyword evidence="2" id="KW-1185">Reference proteome</keyword>
<proteinExistence type="predicted"/>
<sequence>MDPLFLTALVSVIGSVSGIAGVLIGSRIAANAADRASKSAERQHFRELGMQFAMVNFECCVKMAERASDNRGIDCSIPPLRSFVIQGLKVMDVVSDPNLSTKAMIKKIAECEDFADAITRAAMAR</sequence>
<gene>
    <name evidence="1" type="ORF">ACFQY0_21135</name>
</gene>
<comment type="caution">
    <text evidence="1">The sequence shown here is derived from an EMBL/GenBank/DDBJ whole genome shotgun (WGS) entry which is preliminary data.</text>
</comment>
<accession>A0ABW2LEG0</accession>
<reference evidence="2" key="1">
    <citation type="journal article" date="2019" name="Int. J. Syst. Evol. Microbiol.">
        <title>The Global Catalogue of Microorganisms (GCM) 10K type strain sequencing project: providing services to taxonomists for standard genome sequencing and annotation.</title>
        <authorList>
            <consortium name="The Broad Institute Genomics Platform"/>
            <consortium name="The Broad Institute Genome Sequencing Center for Infectious Disease"/>
            <person name="Wu L."/>
            <person name="Ma J."/>
        </authorList>
    </citation>
    <scope>NUCLEOTIDE SEQUENCE [LARGE SCALE GENOMIC DNA]</scope>
    <source>
        <strain evidence="2">CGMCC 4.1467</strain>
    </source>
</reference>
<evidence type="ECO:0000313" key="2">
    <source>
        <dbReference type="Proteomes" id="UP001596472"/>
    </source>
</evidence>
<name>A0ABW2LEG0_9BACT</name>
<dbReference type="EMBL" id="JBHTBS010000048">
    <property type="protein sequence ID" value="MFC7339703.1"/>
    <property type="molecule type" value="Genomic_DNA"/>
</dbReference>
<dbReference type="RefSeq" id="WP_379717010.1">
    <property type="nucleotide sequence ID" value="NZ_JBHTBS010000048.1"/>
</dbReference>
<organism evidence="1 2">
    <name type="scientific">Haloferula chungangensis</name>
    <dbReference type="NCBI Taxonomy" id="1048331"/>
    <lineage>
        <taxon>Bacteria</taxon>
        <taxon>Pseudomonadati</taxon>
        <taxon>Verrucomicrobiota</taxon>
        <taxon>Verrucomicrobiia</taxon>
        <taxon>Verrucomicrobiales</taxon>
        <taxon>Verrucomicrobiaceae</taxon>
        <taxon>Haloferula</taxon>
    </lineage>
</organism>